<dbReference type="Proteomes" id="UP000639051">
    <property type="component" value="Unassembled WGS sequence"/>
</dbReference>
<proteinExistence type="predicted"/>
<evidence type="ECO:0000313" key="2">
    <source>
        <dbReference type="Proteomes" id="UP000639051"/>
    </source>
</evidence>
<keyword evidence="2" id="KW-1185">Reference proteome</keyword>
<gene>
    <name evidence="1" type="ORF">JJE72_03510</name>
</gene>
<dbReference type="EMBL" id="JAERRC010000010">
    <property type="protein sequence ID" value="MBL0704572.1"/>
    <property type="molecule type" value="Genomic_DNA"/>
</dbReference>
<dbReference type="RefSeq" id="WP_189693559.1">
    <property type="nucleotide sequence ID" value="NZ_BNCM01000005.1"/>
</dbReference>
<evidence type="ECO:0000313" key="1">
    <source>
        <dbReference type="EMBL" id="MBL0704572.1"/>
    </source>
</evidence>
<protein>
    <submittedName>
        <fullName evidence="1">Uncharacterized protein</fullName>
    </submittedName>
</protein>
<organism evidence="1 2">
    <name type="scientific">Sinomonas cellulolyticus</name>
    <dbReference type="NCBI Taxonomy" id="2801916"/>
    <lineage>
        <taxon>Bacteria</taxon>
        <taxon>Bacillati</taxon>
        <taxon>Actinomycetota</taxon>
        <taxon>Actinomycetes</taxon>
        <taxon>Micrococcales</taxon>
        <taxon>Micrococcaceae</taxon>
        <taxon>Sinomonas</taxon>
    </lineage>
</organism>
<accession>A0ABS1JZV2</accession>
<reference evidence="1 2" key="1">
    <citation type="submission" date="2021-01" db="EMBL/GenBank/DDBJ databases">
        <title>Genome public.</title>
        <authorList>
            <person name="Liu C."/>
            <person name="Sun Q."/>
        </authorList>
    </citation>
    <scope>NUCLEOTIDE SEQUENCE [LARGE SCALE GENOMIC DNA]</scope>
    <source>
        <strain evidence="1 2">JC656</strain>
    </source>
</reference>
<comment type="caution">
    <text evidence="1">The sequence shown here is derived from an EMBL/GenBank/DDBJ whole genome shotgun (WGS) entry which is preliminary data.</text>
</comment>
<name>A0ABS1JZV2_9MICC</name>
<sequence length="140" mass="15767">MPYPTLPFPPRSEGWTLTIPELAEVMGEEAFNNPRDHGYGECDPETRHQLRKVRDAPEVHVRIYRALPAGLGEINTGDWITLSRDYARQYAMRDDEAAHDWPIVFADVEARTVLTDGKDLDQYRYAGASLSGLRDHAAGA</sequence>